<dbReference type="EMBL" id="CAJEWN010001827">
    <property type="protein sequence ID" value="CAD2200298.1"/>
    <property type="molecule type" value="Genomic_DNA"/>
</dbReference>
<feature type="domain" description="Integrase zinc-binding" evidence="2">
    <location>
        <begin position="93"/>
        <end position="149"/>
    </location>
</feature>
<evidence type="ECO:0000313" key="4">
    <source>
        <dbReference type="Proteomes" id="UP000580250"/>
    </source>
</evidence>
<evidence type="ECO:0000256" key="1">
    <source>
        <dbReference type="ARBA" id="ARBA00012493"/>
    </source>
</evidence>
<evidence type="ECO:0000313" key="3">
    <source>
        <dbReference type="EMBL" id="CAD2200298.1"/>
    </source>
</evidence>
<accession>A0A6V7XM35</accession>
<dbReference type="PANTHER" id="PTHR37984">
    <property type="entry name" value="PROTEIN CBG26694"/>
    <property type="match status" value="1"/>
</dbReference>
<dbReference type="EC" id="2.7.7.49" evidence="1"/>
<dbReference type="InterPro" id="IPR041588">
    <property type="entry name" value="Integrase_H2C2"/>
</dbReference>
<evidence type="ECO:0000259" key="2">
    <source>
        <dbReference type="Pfam" id="PF17921"/>
    </source>
</evidence>
<dbReference type="OrthoDB" id="5865975at2759"/>
<dbReference type="SUPFAM" id="SSF53098">
    <property type="entry name" value="Ribonuclease H-like"/>
    <property type="match status" value="1"/>
</dbReference>
<dbReference type="AlphaFoldDB" id="A0A6V7XM35"/>
<organism evidence="3 4">
    <name type="scientific">Meloidogyne enterolobii</name>
    <name type="common">Root-knot nematode worm</name>
    <name type="synonym">Meloidogyne mayaguensis</name>
    <dbReference type="NCBI Taxonomy" id="390850"/>
    <lineage>
        <taxon>Eukaryota</taxon>
        <taxon>Metazoa</taxon>
        <taxon>Ecdysozoa</taxon>
        <taxon>Nematoda</taxon>
        <taxon>Chromadorea</taxon>
        <taxon>Rhabditida</taxon>
        <taxon>Tylenchina</taxon>
        <taxon>Tylenchomorpha</taxon>
        <taxon>Tylenchoidea</taxon>
        <taxon>Meloidogynidae</taxon>
        <taxon>Meloidogyninae</taxon>
        <taxon>Meloidogyne</taxon>
    </lineage>
</organism>
<dbReference type="PANTHER" id="PTHR37984:SF5">
    <property type="entry name" value="PROTEIN NYNRIN-LIKE"/>
    <property type="match status" value="1"/>
</dbReference>
<dbReference type="Proteomes" id="UP000580250">
    <property type="component" value="Unassembled WGS sequence"/>
</dbReference>
<dbReference type="Gene3D" id="3.30.420.10">
    <property type="entry name" value="Ribonuclease H-like superfamily/Ribonuclease H"/>
    <property type="match status" value="1"/>
</dbReference>
<dbReference type="GO" id="GO:0003964">
    <property type="term" value="F:RNA-directed DNA polymerase activity"/>
    <property type="evidence" value="ECO:0007669"/>
    <property type="project" value="UniProtKB-EC"/>
</dbReference>
<dbReference type="InterPro" id="IPR050951">
    <property type="entry name" value="Retrovirus_Pol_polyprotein"/>
</dbReference>
<dbReference type="Pfam" id="PF17921">
    <property type="entry name" value="Integrase_H2C2"/>
    <property type="match status" value="1"/>
</dbReference>
<dbReference type="Gene3D" id="1.10.340.70">
    <property type="match status" value="1"/>
</dbReference>
<gene>
    <name evidence="3" type="ORF">MENT_LOCUS53755</name>
</gene>
<dbReference type="InterPro" id="IPR036397">
    <property type="entry name" value="RNaseH_sf"/>
</dbReference>
<proteinExistence type="predicted"/>
<comment type="caution">
    <text evidence="3">The sequence shown here is derived from an EMBL/GenBank/DDBJ whole genome shotgun (WGS) entry which is preliminary data.</text>
</comment>
<dbReference type="InterPro" id="IPR012337">
    <property type="entry name" value="RNaseH-like_sf"/>
</dbReference>
<protein>
    <recommendedName>
        <fullName evidence="1">RNA-directed DNA polymerase</fullName>
        <ecNumber evidence="1">2.7.7.49</ecNumber>
    </recommendedName>
</protein>
<dbReference type="GO" id="GO:0003676">
    <property type="term" value="F:nucleic acid binding"/>
    <property type="evidence" value="ECO:0007669"/>
    <property type="project" value="InterPro"/>
</dbReference>
<reference evidence="3 4" key="1">
    <citation type="submission" date="2020-08" db="EMBL/GenBank/DDBJ databases">
        <authorList>
            <person name="Koutsovoulos G."/>
            <person name="Danchin GJ E."/>
        </authorList>
    </citation>
    <scope>NUCLEOTIDE SEQUENCE [LARGE SCALE GENOMIC DNA]</scope>
</reference>
<dbReference type="FunFam" id="1.10.340.70:FF:000001">
    <property type="entry name" value="Retrovirus-related Pol polyprotein from transposon gypsy-like Protein"/>
    <property type="match status" value="1"/>
</dbReference>
<name>A0A6V7XM35_MELEN</name>
<sequence>MALQTKSRLVFDPFVNSITIRHEDGNSYKINLEEEQNSDPEAKAYIEFLRTGEIPNGFTELEKENFTTQASNLSLISGILYYKAHSQTPKIYIPISLRALVFDSFHSSLLGGGHLSVRKTIRKCQKYYWPKLYSDIANWTRQCITCQLKHNPTPSYRAEMQIVPNNTLFAKVGLDLAGPFPITTRGNKYILNIICWFTKYVISVPLPDSKARTIALEFLKNC</sequence>